<dbReference type="EMBL" id="JARULN010000008">
    <property type="protein sequence ID" value="MDG5754387.1"/>
    <property type="molecule type" value="Genomic_DNA"/>
</dbReference>
<dbReference type="Proteomes" id="UP001218246">
    <property type="component" value="Unassembled WGS sequence"/>
</dbReference>
<evidence type="ECO:0000313" key="1">
    <source>
        <dbReference type="EMBL" id="MDG5754387.1"/>
    </source>
</evidence>
<keyword evidence="2" id="KW-1185">Reference proteome</keyword>
<evidence type="ECO:0000313" key="2">
    <source>
        <dbReference type="Proteomes" id="UP001218246"/>
    </source>
</evidence>
<gene>
    <name evidence="1" type="ORF">P6P90_10435</name>
</gene>
<organism evidence="1 2">
    <name type="scientific">Ectobacillus antri</name>
    <dbReference type="NCBI Taxonomy" id="2486280"/>
    <lineage>
        <taxon>Bacteria</taxon>
        <taxon>Bacillati</taxon>
        <taxon>Bacillota</taxon>
        <taxon>Bacilli</taxon>
        <taxon>Bacillales</taxon>
        <taxon>Bacillaceae</taxon>
        <taxon>Ectobacillus</taxon>
    </lineage>
</organism>
<reference evidence="1 2" key="1">
    <citation type="submission" date="2023-04" db="EMBL/GenBank/DDBJ databases">
        <title>Ectobacillus antri isolated from activated sludge.</title>
        <authorList>
            <person name="Yan P."/>
            <person name="Liu X."/>
        </authorList>
    </citation>
    <scope>NUCLEOTIDE SEQUENCE [LARGE SCALE GENOMIC DNA]</scope>
    <source>
        <strain evidence="1 2">C18H</strain>
    </source>
</reference>
<dbReference type="RefSeq" id="WP_278018238.1">
    <property type="nucleotide sequence ID" value="NZ_JARRRY010000007.1"/>
</dbReference>
<proteinExistence type="predicted"/>
<protein>
    <submittedName>
        <fullName evidence="1">Uncharacterized protein</fullName>
    </submittedName>
</protein>
<accession>A0ABT6H5Y7</accession>
<name>A0ABT6H5Y7_9BACI</name>
<comment type="caution">
    <text evidence="1">The sequence shown here is derived from an EMBL/GenBank/DDBJ whole genome shotgun (WGS) entry which is preliminary data.</text>
</comment>
<sequence>MLDPKTLLELQLYIDLHLQTSSLLCSTEPLYSLELMELDLESFVKTRRKPTFAQLLFAHIDKRELRDAQVYKKAGLDRKLFSKIRSNPNYRPRKHTAIALALALELNRNEVNTLLEAAGHALSKSETADLILLFCLERGIYSIDDVNAALHRFGCKTLN</sequence>